<reference evidence="1 2" key="1">
    <citation type="journal article" date="2022" name="Plant J.">
        <title>Chromosome-level genome of Camellia lanceoleosa provides a valuable resource for understanding genome evolution and self-incompatibility.</title>
        <authorList>
            <person name="Gong W."/>
            <person name="Xiao S."/>
            <person name="Wang L."/>
            <person name="Liao Z."/>
            <person name="Chang Y."/>
            <person name="Mo W."/>
            <person name="Hu G."/>
            <person name="Li W."/>
            <person name="Zhao G."/>
            <person name="Zhu H."/>
            <person name="Hu X."/>
            <person name="Ji K."/>
            <person name="Xiang X."/>
            <person name="Song Q."/>
            <person name="Yuan D."/>
            <person name="Jin S."/>
            <person name="Zhang L."/>
        </authorList>
    </citation>
    <scope>NUCLEOTIDE SEQUENCE [LARGE SCALE GENOMIC DNA]</scope>
    <source>
        <strain evidence="1">SQ_2022a</strain>
    </source>
</reference>
<comment type="caution">
    <text evidence="1">The sequence shown here is derived from an EMBL/GenBank/DDBJ whole genome shotgun (WGS) entry which is preliminary data.</text>
</comment>
<organism evidence="1 2">
    <name type="scientific">Camellia lanceoleosa</name>
    <dbReference type="NCBI Taxonomy" id="1840588"/>
    <lineage>
        <taxon>Eukaryota</taxon>
        <taxon>Viridiplantae</taxon>
        <taxon>Streptophyta</taxon>
        <taxon>Embryophyta</taxon>
        <taxon>Tracheophyta</taxon>
        <taxon>Spermatophyta</taxon>
        <taxon>Magnoliopsida</taxon>
        <taxon>eudicotyledons</taxon>
        <taxon>Gunneridae</taxon>
        <taxon>Pentapetalae</taxon>
        <taxon>asterids</taxon>
        <taxon>Ericales</taxon>
        <taxon>Theaceae</taxon>
        <taxon>Camellia</taxon>
    </lineage>
</organism>
<proteinExistence type="predicted"/>
<accession>A0ACC0IG46</accession>
<evidence type="ECO:0000313" key="1">
    <source>
        <dbReference type="EMBL" id="KAI8023983.1"/>
    </source>
</evidence>
<name>A0ACC0IG46_9ERIC</name>
<sequence>MGCQNSTKNCGKIILRSRAIVCPIYLIYSVCLICLCSPL</sequence>
<keyword evidence="2" id="KW-1185">Reference proteome</keyword>
<dbReference type="EMBL" id="CM045763">
    <property type="protein sequence ID" value="KAI8023983.1"/>
    <property type="molecule type" value="Genomic_DNA"/>
</dbReference>
<evidence type="ECO:0000313" key="2">
    <source>
        <dbReference type="Proteomes" id="UP001060215"/>
    </source>
</evidence>
<dbReference type="Proteomes" id="UP001060215">
    <property type="component" value="Chromosome 6"/>
</dbReference>
<gene>
    <name evidence="1" type="ORF">LOK49_LG03G01427</name>
</gene>
<protein>
    <submittedName>
        <fullName evidence="1">Uncharacterized protein</fullName>
    </submittedName>
</protein>